<dbReference type="InterPro" id="IPR008397">
    <property type="entry name" value="Alginate_lyase_dom"/>
</dbReference>
<keyword evidence="1" id="KW-0732">Signal</keyword>
<gene>
    <name evidence="4" type="ORF">SAMN02745148_00046</name>
</gene>
<dbReference type="Gene3D" id="1.50.10.100">
    <property type="entry name" value="Chondroitin AC/alginate lyase"/>
    <property type="match status" value="1"/>
</dbReference>
<reference evidence="4 5" key="1">
    <citation type="submission" date="2016-11" db="EMBL/GenBank/DDBJ databases">
        <authorList>
            <person name="Jaros S."/>
            <person name="Januszkiewicz K."/>
            <person name="Wedrychowicz H."/>
        </authorList>
    </citation>
    <scope>NUCLEOTIDE SEQUENCE [LARGE SCALE GENOMIC DNA]</scope>
    <source>
        <strain evidence="4 5">DSM 19980</strain>
    </source>
</reference>
<organism evidence="4 5">
    <name type="scientific">Modicisalibacter ilicicola DSM 19980</name>
    <dbReference type="NCBI Taxonomy" id="1121942"/>
    <lineage>
        <taxon>Bacteria</taxon>
        <taxon>Pseudomonadati</taxon>
        <taxon>Pseudomonadota</taxon>
        <taxon>Gammaproteobacteria</taxon>
        <taxon>Oceanospirillales</taxon>
        <taxon>Halomonadaceae</taxon>
        <taxon>Modicisalibacter</taxon>
    </lineage>
</organism>
<evidence type="ECO:0000313" key="5">
    <source>
        <dbReference type="Proteomes" id="UP000184346"/>
    </source>
</evidence>
<dbReference type="SUPFAM" id="SSF48230">
    <property type="entry name" value="Chondroitin AC/alginate lyase"/>
    <property type="match status" value="1"/>
</dbReference>
<keyword evidence="5" id="KW-1185">Reference proteome</keyword>
<protein>
    <submittedName>
        <fullName evidence="4">Poly(Beta-D-mannuronate) lyase</fullName>
    </submittedName>
</protein>
<dbReference type="GO" id="GO:0042597">
    <property type="term" value="C:periplasmic space"/>
    <property type="evidence" value="ECO:0007669"/>
    <property type="project" value="InterPro"/>
</dbReference>
<dbReference type="Pfam" id="PF05426">
    <property type="entry name" value="Alginate_lyase"/>
    <property type="match status" value="1"/>
</dbReference>
<evidence type="ECO:0000313" key="4">
    <source>
        <dbReference type="EMBL" id="SHE29310.1"/>
    </source>
</evidence>
<evidence type="ECO:0000259" key="3">
    <source>
        <dbReference type="Pfam" id="PF05426"/>
    </source>
</evidence>
<dbReference type="GO" id="GO:0016829">
    <property type="term" value="F:lyase activity"/>
    <property type="evidence" value="ECO:0007669"/>
    <property type="project" value="UniProtKB-KW"/>
</dbReference>
<dbReference type="InterPro" id="IPR008929">
    <property type="entry name" value="Chondroitin_lyas"/>
</dbReference>
<dbReference type="STRING" id="1121942.SAMN02745148_00046"/>
<accession>A0A1M4SAU0</accession>
<dbReference type="EMBL" id="FQUJ01000002">
    <property type="protein sequence ID" value="SHE29310.1"/>
    <property type="molecule type" value="Genomic_DNA"/>
</dbReference>
<evidence type="ECO:0000256" key="2">
    <source>
        <dbReference type="ARBA" id="ARBA00023239"/>
    </source>
</evidence>
<proteinExistence type="predicted"/>
<name>A0A1M4SAU0_9GAMM</name>
<dbReference type="Proteomes" id="UP000184346">
    <property type="component" value="Unassembled WGS sequence"/>
</dbReference>
<evidence type="ECO:0000256" key="1">
    <source>
        <dbReference type="ARBA" id="ARBA00022729"/>
    </source>
</evidence>
<dbReference type="OrthoDB" id="7210452at2"/>
<sequence>MLSQNGIGPIAQGGKAFFKGLTLVAFLAPIVSTTHAMTYEARQKLDLSEYTVKRPDASYFDVQERIDLLQETNNPMLMHQVTRLIKGPSCQQKMALPPLKDQIRIPGFYPSPEEWRFATRPLFQFEDTVSNLAGTYVASNDVYYAECLVSFLDQWAQADALMDFYYHWDEPQAWFGTESMIFAAAMAYSIVRPQVEGMDEEIARVNGWLNRLAHQHSSIPGGIQSSCCNNHFYRRALYATMVGVLTEDQELFRFGISAVYSALSDLTQESAFRLEMKRGRRATHYQNYALLYLITNMQIIARQGYDIFELEVDGKTIHDAIDFALEIIDDPAALGDLAPLEQYEGFLKDDQYFSWMEIYLSRFDKPQLSELIKPMRPVYNRSAGGYMSLYFMDPSEQRRKIIKEPERIEATRIFEE</sequence>
<feature type="domain" description="Alginate lyase" evidence="3">
    <location>
        <begin position="102"/>
        <end position="332"/>
    </location>
</feature>
<keyword evidence="2 4" id="KW-0456">Lyase</keyword>
<dbReference type="AlphaFoldDB" id="A0A1M4SAU0"/>